<protein>
    <recommendedName>
        <fullName evidence="1">NADH-quinone oxidoreductase subunit D domain-containing protein</fullName>
    </recommendedName>
</protein>
<evidence type="ECO:0000313" key="2">
    <source>
        <dbReference type="EMBL" id="SUZ51382.1"/>
    </source>
</evidence>
<name>A0A381N9W7_9ZZZZ</name>
<gene>
    <name evidence="2" type="ORF">METZ01_LOCUS4236</name>
</gene>
<dbReference type="InterPro" id="IPR029014">
    <property type="entry name" value="NiFe-Hase_large"/>
</dbReference>
<organism evidence="2">
    <name type="scientific">marine metagenome</name>
    <dbReference type="NCBI Taxonomy" id="408172"/>
    <lineage>
        <taxon>unclassified sequences</taxon>
        <taxon>metagenomes</taxon>
        <taxon>ecological metagenomes</taxon>
    </lineage>
</organism>
<dbReference type="EMBL" id="UINC01000221">
    <property type="protein sequence ID" value="SUZ51382.1"/>
    <property type="molecule type" value="Genomic_DNA"/>
</dbReference>
<dbReference type="PANTHER" id="PTHR11993">
    <property type="entry name" value="NADH-UBIQUINONE OXIDOREDUCTASE 49 KDA SUBUNIT"/>
    <property type="match status" value="1"/>
</dbReference>
<dbReference type="AlphaFoldDB" id="A0A381N9W7"/>
<evidence type="ECO:0000259" key="1">
    <source>
        <dbReference type="Pfam" id="PF00346"/>
    </source>
</evidence>
<dbReference type="NCBIfam" id="NF004739">
    <property type="entry name" value="PRK06075.1"/>
    <property type="match status" value="1"/>
</dbReference>
<sequence>MTQTSENIVPNAEPVEMLLNMGPQHPSTHGVFRMVLWVDGEKIVDVVPHIGYLHRGSEKLCEGEQYHQIITLFDRMDYIANFNNEHVYCRAVEKLMGLEVSDRSEYIRVILCELNRIASHMLFIATMGLDAGAMTPSMICFRGRERIQGLFESVSGARMMHNYFRIGGLKEDVPDDFVQQVRQVLELVKKDTEESDKLLSFNEIFLARLKNVAVMSAEDAIDYGLTGPCLRASGVEYDVRKAAPYSVYDRFDFDVPIGLDGDCWDRYYLRVQEVYQSVRIVEQALDQLPDGEVASSLGRRLIRPPAGEVYMRAENPRGEIGVYLVSDGTDRPHRIKVRPPSFCNLSALKHMLKDAWIADSVVILGALDIVLGEVDR</sequence>
<dbReference type="SUPFAM" id="SSF56762">
    <property type="entry name" value="HydB/Nqo4-like"/>
    <property type="match status" value="1"/>
</dbReference>
<dbReference type="GO" id="GO:0051287">
    <property type="term" value="F:NAD binding"/>
    <property type="evidence" value="ECO:0007669"/>
    <property type="project" value="InterPro"/>
</dbReference>
<dbReference type="InterPro" id="IPR001135">
    <property type="entry name" value="NADH_Q_OxRdtase_suD"/>
</dbReference>
<accession>A0A381N9W7</accession>
<dbReference type="PANTHER" id="PTHR11993:SF10">
    <property type="entry name" value="NADH DEHYDROGENASE [UBIQUINONE] IRON-SULFUR PROTEIN 2, MITOCHONDRIAL"/>
    <property type="match status" value="1"/>
</dbReference>
<dbReference type="GO" id="GO:0048038">
    <property type="term" value="F:quinone binding"/>
    <property type="evidence" value="ECO:0007669"/>
    <property type="project" value="InterPro"/>
</dbReference>
<feature type="domain" description="NADH-quinone oxidoreductase subunit D" evidence="1">
    <location>
        <begin position="130"/>
        <end position="295"/>
    </location>
</feature>
<reference evidence="2" key="1">
    <citation type="submission" date="2018-05" db="EMBL/GenBank/DDBJ databases">
        <authorList>
            <person name="Lanie J.A."/>
            <person name="Ng W.-L."/>
            <person name="Kazmierczak K.M."/>
            <person name="Andrzejewski T.M."/>
            <person name="Davidsen T.M."/>
            <person name="Wayne K.J."/>
            <person name="Tettelin H."/>
            <person name="Glass J.I."/>
            <person name="Rusch D."/>
            <person name="Podicherti R."/>
            <person name="Tsui H.-C.T."/>
            <person name="Winkler M.E."/>
        </authorList>
    </citation>
    <scope>NUCLEOTIDE SEQUENCE</scope>
</reference>
<proteinExistence type="inferred from homology"/>
<dbReference type="GO" id="GO:0016651">
    <property type="term" value="F:oxidoreductase activity, acting on NAD(P)H"/>
    <property type="evidence" value="ECO:0007669"/>
    <property type="project" value="InterPro"/>
</dbReference>
<feature type="domain" description="NADH-quinone oxidoreductase subunit D" evidence="1">
    <location>
        <begin position="302"/>
        <end position="376"/>
    </location>
</feature>
<dbReference type="Pfam" id="PF00346">
    <property type="entry name" value="Complex1_49kDa"/>
    <property type="match status" value="2"/>
</dbReference>
<dbReference type="Gene3D" id="1.10.645.10">
    <property type="entry name" value="Cytochrome-c3 Hydrogenase, chain B"/>
    <property type="match status" value="1"/>
</dbReference>
<dbReference type="InterPro" id="IPR022885">
    <property type="entry name" value="NDH1_su_D/H"/>
</dbReference>
<dbReference type="HAMAP" id="MF_01358">
    <property type="entry name" value="NDH1_NuoD"/>
    <property type="match status" value="1"/>
</dbReference>